<keyword evidence="1" id="KW-0812">Transmembrane</keyword>
<evidence type="ECO:0000313" key="3">
    <source>
        <dbReference type="Proteomes" id="UP000759246"/>
    </source>
</evidence>
<sequence length="150" mass="15967">MDLGGWLGVAGGLVSAACAVVSVFQARKSKEEREAAEKIGRSLETLADAVAEEQQAPPWDLHWVSGDTYGLVNTGPHTVHGVKVECLAEDAVFQINDGAEGERSIDSHASIPFFYAATLGTSGERSIRVRWTRSDGTTGTWKCPIPPKGA</sequence>
<feature type="transmembrane region" description="Helical" evidence="1">
    <location>
        <begin position="6"/>
        <end position="24"/>
    </location>
</feature>
<reference evidence="2" key="1">
    <citation type="submission" date="2020-04" db="EMBL/GenBank/DDBJ databases">
        <title>Deep metagenomics examines the oral microbiome during advanced dental caries in children, revealing novel taxa and co-occurrences with host molecules.</title>
        <authorList>
            <person name="Baker J.L."/>
            <person name="Morton J.T."/>
            <person name="Dinis M."/>
            <person name="Alvarez R."/>
            <person name="Tran N.C."/>
            <person name="Knight R."/>
            <person name="Edlund A."/>
        </authorList>
    </citation>
    <scope>NUCLEOTIDE SEQUENCE</scope>
    <source>
        <strain evidence="2">JCVI_30_bin.13</strain>
    </source>
</reference>
<keyword evidence="1" id="KW-0472">Membrane</keyword>
<name>A0A929WX59_9ACTO</name>
<protein>
    <submittedName>
        <fullName evidence="2">Uncharacterized protein</fullName>
    </submittedName>
</protein>
<gene>
    <name evidence="2" type="ORF">HXK09_10535</name>
</gene>
<comment type="caution">
    <text evidence="2">The sequence shown here is derived from an EMBL/GenBank/DDBJ whole genome shotgun (WGS) entry which is preliminary data.</text>
</comment>
<organism evidence="2 3">
    <name type="scientific">Actinomyces bouchesdurhonensis</name>
    <dbReference type="NCBI Taxonomy" id="1852361"/>
    <lineage>
        <taxon>Bacteria</taxon>
        <taxon>Bacillati</taxon>
        <taxon>Actinomycetota</taxon>
        <taxon>Actinomycetes</taxon>
        <taxon>Actinomycetales</taxon>
        <taxon>Actinomycetaceae</taxon>
        <taxon>Actinomyces</taxon>
    </lineage>
</organism>
<evidence type="ECO:0000313" key="2">
    <source>
        <dbReference type="EMBL" id="MBF0967543.1"/>
    </source>
</evidence>
<dbReference type="AlphaFoldDB" id="A0A929WX59"/>
<dbReference type="RefSeq" id="WP_418912018.1">
    <property type="nucleotide sequence ID" value="NZ_CBDFBV010000007.1"/>
</dbReference>
<dbReference type="EMBL" id="JABZGF010000545">
    <property type="protein sequence ID" value="MBF0967543.1"/>
    <property type="molecule type" value="Genomic_DNA"/>
</dbReference>
<keyword evidence="1" id="KW-1133">Transmembrane helix</keyword>
<accession>A0A929WX59</accession>
<dbReference type="Proteomes" id="UP000759246">
    <property type="component" value="Unassembled WGS sequence"/>
</dbReference>
<evidence type="ECO:0000256" key="1">
    <source>
        <dbReference type="SAM" id="Phobius"/>
    </source>
</evidence>
<proteinExistence type="predicted"/>